<feature type="binding site" evidence="7">
    <location>
        <position position="211"/>
    </location>
    <ligand>
        <name>a divalent metal cation</name>
        <dbReference type="ChEBI" id="CHEBI:60240"/>
    </ligand>
</feature>
<feature type="domain" description="Malic enzyme N-terminal" evidence="10">
    <location>
        <begin position="92"/>
        <end position="225"/>
    </location>
</feature>
<evidence type="ECO:0000256" key="5">
    <source>
        <dbReference type="PIRSR" id="PIRSR000106-1"/>
    </source>
</evidence>
<proteinExistence type="inferred from homology"/>
<reference evidence="11 12" key="1">
    <citation type="submission" date="2017-11" db="EMBL/GenBank/DDBJ databases">
        <title>Comparitive Functional Genomics of Dry Heat Resistant strains isolated from the Viking Spacecraft.</title>
        <authorList>
            <person name="Seuylemezian A."/>
            <person name="Cooper K."/>
            <person name="Vaishampayan P."/>
        </authorList>
    </citation>
    <scope>NUCLEOTIDE SEQUENCE [LARGE SCALE GENOMIC DNA]</scope>
    <source>
        <strain evidence="11 12">V1-29</strain>
    </source>
</reference>
<evidence type="ECO:0000256" key="8">
    <source>
        <dbReference type="RuleBase" id="RU003427"/>
    </source>
</evidence>
<accession>A0A2N5M4Y6</accession>
<comment type="cofactor">
    <cofactor evidence="1">
        <name>Mn(2+)</name>
        <dbReference type="ChEBI" id="CHEBI:29035"/>
    </cofactor>
</comment>
<dbReference type="EMBL" id="PGUY01000041">
    <property type="protein sequence ID" value="PLT29405.1"/>
    <property type="molecule type" value="Genomic_DNA"/>
</dbReference>
<dbReference type="SUPFAM" id="SSF51735">
    <property type="entry name" value="NAD(P)-binding Rossmann-fold domains"/>
    <property type="match status" value="1"/>
</dbReference>
<comment type="cofactor">
    <cofactor evidence="7">
        <name>Mg(2+)</name>
        <dbReference type="ChEBI" id="CHEBI:18420"/>
    </cofactor>
    <cofactor evidence="7">
        <name>Mn(2+)</name>
        <dbReference type="ChEBI" id="CHEBI:29035"/>
    </cofactor>
    <text evidence="7">Divalent metal cations. Prefers magnesium or manganese.</text>
</comment>
<evidence type="ECO:0000256" key="3">
    <source>
        <dbReference type="ARBA" id="ARBA00022723"/>
    </source>
</evidence>
<evidence type="ECO:0000256" key="6">
    <source>
        <dbReference type="PIRSR" id="PIRSR000106-2"/>
    </source>
</evidence>
<dbReference type="InterPro" id="IPR012301">
    <property type="entry name" value="Malic_N_dom"/>
</dbReference>
<gene>
    <name evidence="11" type="ORF">CUU66_13350</name>
</gene>
<dbReference type="RefSeq" id="WP_101642978.1">
    <property type="nucleotide sequence ID" value="NZ_PGUY01000041.1"/>
</dbReference>
<dbReference type="Proteomes" id="UP000234748">
    <property type="component" value="Unassembled WGS sequence"/>
</dbReference>
<dbReference type="InterPro" id="IPR012302">
    <property type="entry name" value="Malic_NAD-bd"/>
</dbReference>
<feature type="active site" description="Proton acceptor" evidence="5">
    <location>
        <position position="168"/>
    </location>
</feature>
<dbReference type="CDD" id="cd05311">
    <property type="entry name" value="NAD_bind_2_malic_enz"/>
    <property type="match status" value="1"/>
</dbReference>
<dbReference type="GO" id="GO:0051287">
    <property type="term" value="F:NAD binding"/>
    <property type="evidence" value="ECO:0007669"/>
    <property type="project" value="InterPro"/>
</dbReference>
<evidence type="ECO:0000256" key="1">
    <source>
        <dbReference type="ARBA" id="ARBA00001936"/>
    </source>
</evidence>
<dbReference type="FunFam" id="3.40.50.720:FF:000095">
    <property type="entry name" value="NADP-dependent malic enzyme"/>
    <property type="match status" value="1"/>
</dbReference>
<dbReference type="Pfam" id="PF00390">
    <property type="entry name" value="malic"/>
    <property type="match status" value="1"/>
</dbReference>
<dbReference type="SMART" id="SM00919">
    <property type="entry name" value="Malic_M"/>
    <property type="match status" value="1"/>
</dbReference>
<organism evidence="11 12">
    <name type="scientific">Peribacillus deserti</name>
    <dbReference type="NCBI Taxonomy" id="673318"/>
    <lineage>
        <taxon>Bacteria</taxon>
        <taxon>Bacillati</taxon>
        <taxon>Bacillota</taxon>
        <taxon>Bacilli</taxon>
        <taxon>Bacillales</taxon>
        <taxon>Bacillaceae</taxon>
        <taxon>Peribacillus</taxon>
    </lineage>
</organism>
<dbReference type="SUPFAM" id="SSF53223">
    <property type="entry name" value="Aminoacid dehydrogenase-like, N-terminal domain"/>
    <property type="match status" value="1"/>
</dbReference>
<dbReference type="OrthoDB" id="9805787at2"/>
<keyword evidence="4" id="KW-0560">Oxidoreductase</keyword>
<dbReference type="PIRSF" id="PIRSF000106">
    <property type="entry name" value="ME"/>
    <property type="match status" value="1"/>
</dbReference>
<protein>
    <submittedName>
        <fullName evidence="11">NAD-dependent malic enzyme</fullName>
    </submittedName>
</protein>
<feature type="binding site" evidence="6">
    <location>
        <position position="362"/>
    </location>
    <ligand>
        <name>(S)-malate</name>
        <dbReference type="ChEBI" id="CHEBI:15589"/>
    </ligand>
</feature>
<feature type="binding site" evidence="7">
    <location>
        <position position="236"/>
    </location>
    <ligand>
        <name>a divalent metal cation</name>
        <dbReference type="ChEBI" id="CHEBI:60240"/>
    </ligand>
</feature>
<dbReference type="AlphaFoldDB" id="A0A2N5M4Y6"/>
<evidence type="ECO:0000256" key="4">
    <source>
        <dbReference type="ARBA" id="ARBA00023002"/>
    </source>
</evidence>
<dbReference type="InterPro" id="IPR037062">
    <property type="entry name" value="Malic_N_dom_sf"/>
</dbReference>
<evidence type="ECO:0000256" key="7">
    <source>
        <dbReference type="PIRSR" id="PIRSR000106-3"/>
    </source>
</evidence>
<comment type="similarity">
    <text evidence="2 8">Belongs to the malic enzymes family.</text>
</comment>
<feature type="domain" description="Malic enzyme NAD-binding" evidence="9">
    <location>
        <begin position="237"/>
        <end position="459"/>
    </location>
</feature>
<feature type="binding site" evidence="6">
    <location>
        <position position="391"/>
    </location>
    <ligand>
        <name>(S)-malate</name>
        <dbReference type="ChEBI" id="CHEBI:15589"/>
    </ligand>
</feature>
<feature type="active site" description="Proton donor" evidence="5">
    <location>
        <position position="113"/>
    </location>
</feature>
<dbReference type="PANTHER" id="PTHR43237:SF4">
    <property type="entry name" value="NADP-DEPENDENT MALIC ENZYME"/>
    <property type="match status" value="1"/>
</dbReference>
<evidence type="ECO:0000313" key="12">
    <source>
        <dbReference type="Proteomes" id="UP000234748"/>
    </source>
</evidence>
<sequence length="481" mass="52278">MATAGGNLNIILRLEIDKEKATFGRIATLINGLNGDIIAIDVISEGKSHTIRDFTVTVFDQEHSDLVVREVRSITGVKLHHVSDRTFLVHLGGKIETRLKTPIKNRDDLSRVYTPGVARVCTAIHNDESLANSLTIKRNTVAVISDGSAVLGLGNIGPKAAMPVMEGKAMLFKQLANIDAFPICLNTQDPEEIINVVKALEPTFGGINLEDIASPHCFEIERRLSEELDIPVFHDDQHGTAVVILAGLFNALKVVEKTLEDCKVVICGIGAAGIACTKMLLRAGAKNVIGVDKKGALVKTKTYENQQWNWYAENTNPYEEEGLLSEVIKGADIFIGVSGPGVLKAEDVKNMGRDPIVFAMANPTPEILPEVAKPYVSVMATGRSDYPNQINNVLCFPGMFRGALDCRASEITEDMKLAAAKAIASTVKESELNADYIIPSVFNEKVVDKVRRAVIDAAHESGVARKEYSLSMKNPADEVFM</sequence>
<keyword evidence="12" id="KW-1185">Reference proteome</keyword>
<dbReference type="Pfam" id="PF03949">
    <property type="entry name" value="Malic_M"/>
    <property type="match status" value="1"/>
</dbReference>
<feature type="binding site" evidence="7">
    <location>
        <position position="210"/>
    </location>
    <ligand>
        <name>a divalent metal cation</name>
        <dbReference type="ChEBI" id="CHEBI:60240"/>
    </ligand>
</feature>
<dbReference type="Gene3D" id="3.40.50.10380">
    <property type="entry name" value="Malic enzyme, N-terminal domain"/>
    <property type="match status" value="1"/>
</dbReference>
<evidence type="ECO:0000313" key="11">
    <source>
        <dbReference type="EMBL" id="PLT29405.1"/>
    </source>
</evidence>
<dbReference type="PRINTS" id="PR00072">
    <property type="entry name" value="MALOXRDTASE"/>
</dbReference>
<dbReference type="InterPro" id="IPR051674">
    <property type="entry name" value="Malate_Decarboxylase"/>
</dbReference>
<dbReference type="Gene3D" id="3.40.50.720">
    <property type="entry name" value="NAD(P)-binding Rossmann-like Domain"/>
    <property type="match status" value="1"/>
</dbReference>
<dbReference type="InterPro" id="IPR001891">
    <property type="entry name" value="Malic_OxRdtase"/>
</dbReference>
<dbReference type="InterPro" id="IPR046346">
    <property type="entry name" value="Aminoacid_DH-like_N_sf"/>
</dbReference>
<evidence type="ECO:0000259" key="9">
    <source>
        <dbReference type="SMART" id="SM00919"/>
    </source>
</evidence>
<dbReference type="InterPro" id="IPR045213">
    <property type="entry name" value="Malic_NAD-bd_bact_type"/>
</dbReference>
<dbReference type="PROSITE" id="PS00331">
    <property type="entry name" value="MALIC_ENZYMES"/>
    <property type="match status" value="1"/>
</dbReference>
<keyword evidence="3 7" id="KW-0479">Metal-binding</keyword>
<dbReference type="GO" id="GO:0004470">
    <property type="term" value="F:malic enzyme activity"/>
    <property type="evidence" value="ECO:0007669"/>
    <property type="project" value="InterPro"/>
</dbReference>
<dbReference type="SMART" id="SM01274">
    <property type="entry name" value="malic"/>
    <property type="match status" value="1"/>
</dbReference>
<dbReference type="InterPro" id="IPR015884">
    <property type="entry name" value="Malic_enzyme_CS"/>
</dbReference>
<dbReference type="PANTHER" id="PTHR43237">
    <property type="entry name" value="NADP-DEPENDENT MALIC ENZYME"/>
    <property type="match status" value="1"/>
</dbReference>
<evidence type="ECO:0000256" key="2">
    <source>
        <dbReference type="ARBA" id="ARBA00008785"/>
    </source>
</evidence>
<dbReference type="GO" id="GO:0046872">
    <property type="term" value="F:metal ion binding"/>
    <property type="evidence" value="ECO:0007669"/>
    <property type="project" value="UniProtKB-KW"/>
</dbReference>
<dbReference type="FunFam" id="3.40.50.10380:FF:000003">
    <property type="entry name" value="NADP-dependent malic enzyme"/>
    <property type="match status" value="1"/>
</dbReference>
<dbReference type="InterPro" id="IPR036291">
    <property type="entry name" value="NAD(P)-bd_dom_sf"/>
</dbReference>
<name>A0A2N5M4Y6_9BACI</name>
<evidence type="ECO:0000259" key="10">
    <source>
        <dbReference type="SMART" id="SM01274"/>
    </source>
</evidence>
<comment type="caution">
    <text evidence="11">The sequence shown here is derived from an EMBL/GenBank/DDBJ whole genome shotgun (WGS) entry which is preliminary data.</text>
</comment>
<dbReference type="GO" id="GO:0016616">
    <property type="term" value="F:oxidoreductase activity, acting on the CH-OH group of donors, NAD or NADP as acceptor"/>
    <property type="evidence" value="ECO:0007669"/>
    <property type="project" value="InterPro"/>
</dbReference>